<dbReference type="AlphaFoldDB" id="A0A2M8IZA6"/>
<feature type="transmembrane region" description="Helical" evidence="6">
    <location>
        <begin position="22"/>
        <end position="44"/>
    </location>
</feature>
<dbReference type="GO" id="GO:0005385">
    <property type="term" value="F:zinc ion transmembrane transporter activity"/>
    <property type="evidence" value="ECO:0007669"/>
    <property type="project" value="TreeGrafter"/>
</dbReference>
<evidence type="ECO:0000313" key="8">
    <source>
        <dbReference type="EMBL" id="PJE35852.1"/>
    </source>
</evidence>
<keyword evidence="2 6" id="KW-0812">Transmembrane</keyword>
<feature type="transmembrane region" description="Helical" evidence="6">
    <location>
        <begin position="86"/>
        <end position="104"/>
    </location>
</feature>
<accession>A0A2M8IZA6</accession>
<dbReference type="InterPro" id="IPR027469">
    <property type="entry name" value="Cation_efflux_TMD_sf"/>
</dbReference>
<gene>
    <name evidence="8" type="ORF">CVM52_15105</name>
</gene>
<dbReference type="InterPro" id="IPR050681">
    <property type="entry name" value="CDF/SLC30A"/>
</dbReference>
<evidence type="ECO:0000256" key="6">
    <source>
        <dbReference type="SAM" id="Phobius"/>
    </source>
</evidence>
<protein>
    <submittedName>
        <fullName evidence="8">Cation transporter</fullName>
    </submittedName>
</protein>
<keyword evidence="4 6" id="KW-1133">Transmembrane helix</keyword>
<keyword evidence="9" id="KW-1185">Reference proteome</keyword>
<dbReference type="PANTHER" id="PTHR11562">
    <property type="entry name" value="CATION EFFLUX PROTEIN/ ZINC TRANSPORTER"/>
    <property type="match status" value="1"/>
</dbReference>
<dbReference type="OrthoDB" id="9799649at2"/>
<dbReference type="InterPro" id="IPR058533">
    <property type="entry name" value="Cation_efflux_TM"/>
</dbReference>
<dbReference type="SUPFAM" id="SSF161111">
    <property type="entry name" value="Cation efflux protein transmembrane domain-like"/>
    <property type="match status" value="1"/>
</dbReference>
<feature type="transmembrane region" description="Helical" evidence="6">
    <location>
        <begin position="153"/>
        <end position="170"/>
    </location>
</feature>
<feature type="transmembrane region" description="Helical" evidence="6">
    <location>
        <begin position="110"/>
        <end position="132"/>
    </location>
</feature>
<dbReference type="Gene3D" id="1.20.1510.10">
    <property type="entry name" value="Cation efflux protein transmembrane domain"/>
    <property type="match status" value="1"/>
</dbReference>
<dbReference type="PANTHER" id="PTHR11562:SF17">
    <property type="entry name" value="RE54080P-RELATED"/>
    <property type="match status" value="1"/>
</dbReference>
<dbReference type="GO" id="GO:0005886">
    <property type="term" value="C:plasma membrane"/>
    <property type="evidence" value="ECO:0007669"/>
    <property type="project" value="TreeGrafter"/>
</dbReference>
<dbReference type="Proteomes" id="UP000231553">
    <property type="component" value="Unassembled WGS sequence"/>
</dbReference>
<evidence type="ECO:0000256" key="5">
    <source>
        <dbReference type="ARBA" id="ARBA00023136"/>
    </source>
</evidence>
<evidence type="ECO:0000256" key="2">
    <source>
        <dbReference type="ARBA" id="ARBA00022692"/>
    </source>
</evidence>
<dbReference type="Pfam" id="PF01545">
    <property type="entry name" value="Cation_efflux"/>
    <property type="match status" value="1"/>
</dbReference>
<keyword evidence="5 6" id="KW-0472">Membrane</keyword>
<sequence>MPCCSSDACASPAGSSHRFRRVLWIVLAINAGMFLAEIAAGMLAGSAALQADALDFLADAANYAISLTVLGMTLRWRAGAAWVKGASMGLFGLWVMGTVVWHAVNGSVPHAPTMGVVGTLALIMNVICLVLLTAFRDGDANMRSVWICSRNDVAANLAVLLAALGVFGTGTGWPDFMVAVLMAGLALHGAAQIMRDATREWRSASTMIVPVLRAAKQGTQ</sequence>
<evidence type="ECO:0000313" key="9">
    <source>
        <dbReference type="Proteomes" id="UP000231553"/>
    </source>
</evidence>
<keyword evidence="3" id="KW-0813">Transport</keyword>
<organism evidence="8 9">
    <name type="scientific">Pseudooceanicola lipolyticus</name>
    <dbReference type="NCBI Taxonomy" id="2029104"/>
    <lineage>
        <taxon>Bacteria</taxon>
        <taxon>Pseudomonadati</taxon>
        <taxon>Pseudomonadota</taxon>
        <taxon>Alphaproteobacteria</taxon>
        <taxon>Rhodobacterales</taxon>
        <taxon>Paracoccaceae</taxon>
        <taxon>Pseudooceanicola</taxon>
    </lineage>
</organism>
<comment type="caution">
    <text evidence="8">The sequence shown here is derived from an EMBL/GenBank/DDBJ whole genome shotgun (WGS) entry which is preliminary data.</text>
</comment>
<evidence type="ECO:0000256" key="3">
    <source>
        <dbReference type="ARBA" id="ARBA00022906"/>
    </source>
</evidence>
<proteinExistence type="predicted"/>
<comment type="subcellular location">
    <subcellularLocation>
        <location evidence="1">Membrane</location>
        <topology evidence="1">Multi-pass membrane protein</topology>
    </subcellularLocation>
</comment>
<name>A0A2M8IZA6_9RHOB</name>
<evidence type="ECO:0000256" key="4">
    <source>
        <dbReference type="ARBA" id="ARBA00022989"/>
    </source>
</evidence>
<dbReference type="EMBL" id="PGTB01000068">
    <property type="protein sequence ID" value="PJE35852.1"/>
    <property type="molecule type" value="Genomic_DNA"/>
</dbReference>
<reference evidence="8 9" key="1">
    <citation type="journal article" date="2018" name="Int. J. Syst. Evol. Microbiol.">
        <title>Pseudooceanicola lipolyticus sp. nov., a marine alphaproteobacterium, reclassification of Oceanicola flagellatus as Pseudooceanicola flagellatus comb. nov. and emended description of the genus Pseudooceanicola.</title>
        <authorList>
            <person name="Huang M.-M."/>
            <person name="Guo L.-L."/>
            <person name="Wu Y.-H."/>
            <person name="Lai Q.-L."/>
            <person name="Shao Z.-Z."/>
            <person name="Wang C.-S."/>
            <person name="Wu M."/>
            <person name="Xu X.-W."/>
        </authorList>
    </citation>
    <scope>NUCLEOTIDE SEQUENCE [LARGE SCALE GENOMIC DNA]</scope>
    <source>
        <strain evidence="8 9">157</strain>
    </source>
</reference>
<keyword evidence="3" id="KW-0864">Zinc transport</keyword>
<feature type="transmembrane region" description="Helical" evidence="6">
    <location>
        <begin position="56"/>
        <end position="74"/>
    </location>
</feature>
<evidence type="ECO:0000256" key="1">
    <source>
        <dbReference type="ARBA" id="ARBA00004141"/>
    </source>
</evidence>
<keyword evidence="3" id="KW-0862">Zinc</keyword>
<evidence type="ECO:0000259" key="7">
    <source>
        <dbReference type="Pfam" id="PF01545"/>
    </source>
</evidence>
<feature type="domain" description="Cation efflux protein transmembrane" evidence="7">
    <location>
        <begin position="23"/>
        <end position="199"/>
    </location>
</feature>
<keyword evidence="3" id="KW-0406">Ion transport</keyword>